<feature type="compositionally biased region" description="Acidic residues" evidence="8">
    <location>
        <begin position="74"/>
        <end position="84"/>
    </location>
</feature>
<dbReference type="GO" id="GO:0071038">
    <property type="term" value="P:TRAMP-dependent tRNA surveillance pathway"/>
    <property type="evidence" value="ECO:0007669"/>
    <property type="project" value="TreeGrafter"/>
</dbReference>
<comment type="subcellular location">
    <subcellularLocation>
        <location evidence="1">Nucleus</location>
    </subcellularLocation>
</comment>
<dbReference type="GO" id="GO:0071031">
    <property type="term" value="P:nuclear mRNA surveillance of mRNA 3'-end processing"/>
    <property type="evidence" value="ECO:0007669"/>
    <property type="project" value="TreeGrafter"/>
</dbReference>
<reference evidence="10" key="1">
    <citation type="submission" date="2020-06" db="EMBL/GenBank/DDBJ databases">
        <title>Genomes of multiple members of Pneumocystis genus reveal paths to human pathogen Pneumocystis jirovecii.</title>
        <authorList>
            <person name="Cisse O.H."/>
            <person name="Ma L."/>
            <person name="Dekker J."/>
            <person name="Khil P."/>
            <person name="Jo J."/>
            <person name="Brenchley J."/>
            <person name="Blair R."/>
            <person name="Pahar B."/>
            <person name="Chabe M."/>
            <person name="Van Rompay K.A."/>
            <person name="Keesler R."/>
            <person name="Sukura A."/>
            <person name="Hirsch V."/>
            <person name="Kutty G."/>
            <person name="Liu Y."/>
            <person name="Peng L."/>
            <person name="Chen J."/>
            <person name="Song J."/>
            <person name="Weissenbacher-Lang C."/>
            <person name="Xu J."/>
            <person name="Upham N.S."/>
            <person name="Stajich J.E."/>
            <person name="Cuomo C.A."/>
            <person name="Cushion M.T."/>
            <person name="Kovacs J.A."/>
        </authorList>
    </citation>
    <scope>NUCLEOTIDE SEQUENCE</scope>
    <source>
        <strain evidence="10">2A</strain>
    </source>
</reference>
<feature type="compositionally biased region" description="Polar residues" evidence="8">
    <location>
        <begin position="1"/>
        <end position="12"/>
    </location>
</feature>
<feature type="domain" description="CCHC-type" evidence="9">
    <location>
        <begin position="186"/>
        <end position="200"/>
    </location>
</feature>
<dbReference type="PROSITE" id="PS50158">
    <property type="entry name" value="ZF_CCHC"/>
    <property type="match status" value="2"/>
</dbReference>
<feature type="compositionally biased region" description="Basic and acidic residues" evidence="8">
    <location>
        <begin position="54"/>
        <end position="73"/>
    </location>
</feature>
<feature type="region of interest" description="Disordered" evidence="8">
    <location>
        <begin position="1"/>
        <end position="84"/>
    </location>
</feature>
<evidence type="ECO:0000256" key="2">
    <source>
        <dbReference type="ARBA" id="ARBA00022723"/>
    </source>
</evidence>
<organism evidence="10 11">
    <name type="scientific">Pneumocystis wakefieldiae</name>
    <dbReference type="NCBI Taxonomy" id="38082"/>
    <lineage>
        <taxon>Eukaryota</taxon>
        <taxon>Fungi</taxon>
        <taxon>Dikarya</taxon>
        <taxon>Ascomycota</taxon>
        <taxon>Taphrinomycotina</taxon>
        <taxon>Pneumocystomycetes</taxon>
        <taxon>Pneumocystaceae</taxon>
        <taxon>Pneumocystis</taxon>
    </lineage>
</organism>
<dbReference type="GO" id="GO:0008270">
    <property type="term" value="F:zinc ion binding"/>
    <property type="evidence" value="ECO:0007669"/>
    <property type="project" value="UniProtKB-KW"/>
</dbReference>
<evidence type="ECO:0000313" key="10">
    <source>
        <dbReference type="EMBL" id="QSL67059.1"/>
    </source>
</evidence>
<dbReference type="GO" id="GO:0071039">
    <property type="term" value="P:nuclear polyadenylation-dependent CUT catabolic process"/>
    <property type="evidence" value="ECO:0007669"/>
    <property type="project" value="TreeGrafter"/>
</dbReference>
<dbReference type="Pfam" id="PF00098">
    <property type="entry name" value="zf-CCHC"/>
    <property type="match status" value="2"/>
</dbReference>
<keyword evidence="5" id="KW-0862">Zinc</keyword>
<evidence type="ECO:0000256" key="6">
    <source>
        <dbReference type="ARBA" id="ARBA00023242"/>
    </source>
</evidence>
<evidence type="ECO:0000256" key="7">
    <source>
        <dbReference type="PROSITE-ProRule" id="PRU00047"/>
    </source>
</evidence>
<dbReference type="GO" id="GO:0071037">
    <property type="term" value="P:nuclear polyadenylation-dependent snRNA catabolic process"/>
    <property type="evidence" value="ECO:0007669"/>
    <property type="project" value="TreeGrafter"/>
</dbReference>
<accession>A0A899G6M0</accession>
<name>A0A899G6M0_9ASCO</name>
<dbReference type="InterPro" id="IPR001878">
    <property type="entry name" value="Znf_CCHC"/>
</dbReference>
<keyword evidence="3" id="KW-0677">Repeat</keyword>
<dbReference type="GO" id="GO:0071036">
    <property type="term" value="P:nuclear polyadenylation-dependent snoRNA catabolic process"/>
    <property type="evidence" value="ECO:0007669"/>
    <property type="project" value="TreeGrafter"/>
</dbReference>
<evidence type="ECO:0000259" key="9">
    <source>
        <dbReference type="PROSITE" id="PS50158"/>
    </source>
</evidence>
<feature type="domain" description="CCHC-type" evidence="9">
    <location>
        <begin position="127"/>
        <end position="143"/>
    </location>
</feature>
<dbReference type="AlphaFoldDB" id="A0A899G6M0"/>
<sequence>MSESSLETSGSRQVGGLLAGLQPEKDENMGGDRVFGRGQAFLFENEENPPDFGPEIREICRDEESRGLDRDASEESADTDTADDWEEVRILEQGQPGHIARDCFQEMCTNCGTINDHLASRCPMLQKCHNCNELGHILIDCKKPRKINICSTCSSKYHPDDMCPRIWRCYTFNPDAPKEFIPKRYCYNCAEFGHYGDNCRLPQFSRYLESSAFCIDNEPIPASEYEYMKHRETMKKKKLLKTYREYEKEDWFARKMKKKCVDHKSPRLDTFQRDKPYNRTNYVNSVYNRRDGLLYNDSDKQKNKKYDRKRLKRSLNRGKSIYIDLIPR</sequence>
<evidence type="ECO:0000256" key="1">
    <source>
        <dbReference type="ARBA" id="ARBA00004123"/>
    </source>
</evidence>
<gene>
    <name evidence="10" type="ORF">MERGE_001446</name>
</gene>
<proteinExistence type="predicted"/>
<protein>
    <recommendedName>
        <fullName evidence="9">CCHC-type domain-containing protein</fullName>
    </recommendedName>
</protein>
<dbReference type="GO" id="GO:0071035">
    <property type="term" value="P:nuclear polyadenylation-dependent rRNA catabolic process"/>
    <property type="evidence" value="ECO:0007669"/>
    <property type="project" value="TreeGrafter"/>
</dbReference>
<evidence type="ECO:0000256" key="8">
    <source>
        <dbReference type="SAM" id="MobiDB-lite"/>
    </source>
</evidence>
<evidence type="ECO:0000256" key="3">
    <source>
        <dbReference type="ARBA" id="ARBA00022737"/>
    </source>
</evidence>
<keyword evidence="11" id="KW-1185">Reference proteome</keyword>
<dbReference type="SMART" id="SM00343">
    <property type="entry name" value="ZnF_C2HC"/>
    <property type="match status" value="4"/>
</dbReference>
<dbReference type="GO" id="GO:0003723">
    <property type="term" value="F:RNA binding"/>
    <property type="evidence" value="ECO:0007669"/>
    <property type="project" value="TreeGrafter"/>
</dbReference>
<keyword evidence="6" id="KW-0539">Nucleus</keyword>
<keyword evidence="2" id="KW-0479">Metal-binding</keyword>
<dbReference type="Proteomes" id="UP000663699">
    <property type="component" value="Chromosome 16"/>
</dbReference>
<dbReference type="PANTHER" id="PTHR46543">
    <property type="entry name" value="ZINC FINGER CCHC DOMAIN-CONTAINING PROTEIN 7"/>
    <property type="match status" value="1"/>
</dbReference>
<dbReference type="InterPro" id="IPR051644">
    <property type="entry name" value="TRAMP_AT-DNA-binding"/>
</dbReference>
<dbReference type="PANTHER" id="PTHR46543:SF1">
    <property type="entry name" value="ZINC FINGER CCHC DOMAIN-CONTAINING PROTEIN 7"/>
    <property type="match status" value="1"/>
</dbReference>
<evidence type="ECO:0000313" key="11">
    <source>
        <dbReference type="Proteomes" id="UP000663699"/>
    </source>
</evidence>
<evidence type="ECO:0000256" key="4">
    <source>
        <dbReference type="ARBA" id="ARBA00022771"/>
    </source>
</evidence>
<dbReference type="Gene3D" id="4.10.60.10">
    <property type="entry name" value="Zinc finger, CCHC-type"/>
    <property type="match status" value="2"/>
</dbReference>
<dbReference type="InterPro" id="IPR036875">
    <property type="entry name" value="Znf_CCHC_sf"/>
</dbReference>
<keyword evidence="4 7" id="KW-0863">Zinc-finger</keyword>
<dbReference type="EMBL" id="CP054547">
    <property type="protein sequence ID" value="QSL67059.1"/>
    <property type="molecule type" value="Genomic_DNA"/>
</dbReference>
<dbReference type="OrthoDB" id="7608935at2759"/>
<dbReference type="GO" id="GO:0031499">
    <property type="term" value="C:TRAMP complex"/>
    <property type="evidence" value="ECO:0007669"/>
    <property type="project" value="TreeGrafter"/>
</dbReference>
<evidence type="ECO:0000256" key="5">
    <source>
        <dbReference type="ARBA" id="ARBA00022833"/>
    </source>
</evidence>
<dbReference type="SUPFAM" id="SSF57756">
    <property type="entry name" value="Retrovirus zinc finger-like domains"/>
    <property type="match status" value="2"/>
</dbReference>